<dbReference type="Proteomes" id="UP000265703">
    <property type="component" value="Unassembled WGS sequence"/>
</dbReference>
<dbReference type="AlphaFoldDB" id="A0A397T6A8"/>
<dbReference type="InterPro" id="IPR000210">
    <property type="entry name" value="BTB/POZ_dom"/>
</dbReference>
<keyword evidence="2" id="KW-0677">Repeat</keyword>
<keyword evidence="5" id="KW-1185">Reference proteome</keyword>
<accession>A0A397T6A8</accession>
<evidence type="ECO:0000313" key="4">
    <source>
        <dbReference type="EMBL" id="RIA90651.1"/>
    </source>
</evidence>
<name>A0A397T6A8_9GLOM</name>
<evidence type="ECO:0000313" key="5">
    <source>
        <dbReference type="Proteomes" id="UP000265703"/>
    </source>
</evidence>
<keyword evidence="1" id="KW-0880">Kelch repeat</keyword>
<dbReference type="PANTHER" id="PTHR24412">
    <property type="entry name" value="KELCH PROTEIN"/>
    <property type="match status" value="1"/>
</dbReference>
<dbReference type="SUPFAM" id="SSF54695">
    <property type="entry name" value="POZ domain"/>
    <property type="match status" value="1"/>
</dbReference>
<dbReference type="SMART" id="SM00225">
    <property type="entry name" value="BTB"/>
    <property type="match status" value="1"/>
</dbReference>
<evidence type="ECO:0000259" key="3">
    <source>
        <dbReference type="PROSITE" id="PS50097"/>
    </source>
</evidence>
<gene>
    <name evidence="4" type="ORF">C1645_805625</name>
</gene>
<dbReference type="PANTHER" id="PTHR24412:SF489">
    <property type="entry name" value="RING FINGER DOMAIN AND KELCH REPEAT-CONTAINING PROTEIN DDB_G0271372"/>
    <property type="match status" value="1"/>
</dbReference>
<reference evidence="4 5" key="1">
    <citation type="submission" date="2018-06" db="EMBL/GenBank/DDBJ databases">
        <title>Comparative genomics reveals the genomic features of Rhizophagus irregularis, R. cerebriforme, R. diaphanum and Gigaspora rosea, and their symbiotic lifestyle signature.</title>
        <authorList>
            <person name="Morin E."/>
            <person name="San Clemente H."/>
            <person name="Chen E.C.H."/>
            <person name="De La Providencia I."/>
            <person name="Hainaut M."/>
            <person name="Kuo A."/>
            <person name="Kohler A."/>
            <person name="Murat C."/>
            <person name="Tang N."/>
            <person name="Roy S."/>
            <person name="Loubradou J."/>
            <person name="Henrissat B."/>
            <person name="Grigoriev I.V."/>
            <person name="Corradi N."/>
            <person name="Roux C."/>
            <person name="Martin F.M."/>
        </authorList>
    </citation>
    <scope>NUCLEOTIDE SEQUENCE [LARGE SCALE GENOMIC DNA]</scope>
    <source>
        <strain evidence="4 5">DAOM 227022</strain>
    </source>
</reference>
<sequence>MTLKFHSGLLKDISLMIDADDYNIIIKVGETQNTKEFHAHSNILRVCSQYFKNNIPADIIKMNNKFTINLPNITPDIFEIILKYIYTGKFYLRYTGTDDFKLLIASDFLLLEELVNYVQRCLIGMDYLVQQNFALVMNYIFNLPKYKKLQDYYLMSICENPLPVFTSNDFLSLDKGILFYLLKREDFQIRNIKEVVVWDSLIKWGINQIPELENKNNKDMWTEKNYEDLKNTLSDFIPLIKFININSDDFYDKVRPYEAIIPNNIYEEAMIYYLVKQPELYGHTQFESNY</sequence>
<comment type="caution">
    <text evidence="4">The sequence shown here is derived from an EMBL/GenBank/DDBJ whole genome shotgun (WGS) entry which is preliminary data.</text>
</comment>
<proteinExistence type="predicted"/>
<feature type="domain" description="BTB" evidence="3">
    <location>
        <begin position="22"/>
        <end position="94"/>
    </location>
</feature>
<dbReference type="Gene3D" id="3.30.710.10">
    <property type="entry name" value="Potassium Channel Kv1.1, Chain A"/>
    <property type="match status" value="1"/>
</dbReference>
<dbReference type="InterPro" id="IPR011333">
    <property type="entry name" value="SKP1/BTB/POZ_sf"/>
</dbReference>
<protein>
    <recommendedName>
        <fullName evidence="3">BTB domain-containing protein</fullName>
    </recommendedName>
</protein>
<dbReference type="Pfam" id="PF00651">
    <property type="entry name" value="BTB"/>
    <property type="match status" value="1"/>
</dbReference>
<dbReference type="EMBL" id="QKYT01000175">
    <property type="protein sequence ID" value="RIA90651.1"/>
    <property type="molecule type" value="Genomic_DNA"/>
</dbReference>
<dbReference type="OrthoDB" id="1893551at2759"/>
<dbReference type="PROSITE" id="PS50097">
    <property type="entry name" value="BTB"/>
    <property type="match status" value="1"/>
</dbReference>
<evidence type="ECO:0000256" key="2">
    <source>
        <dbReference type="ARBA" id="ARBA00022737"/>
    </source>
</evidence>
<evidence type="ECO:0000256" key="1">
    <source>
        <dbReference type="ARBA" id="ARBA00022441"/>
    </source>
</evidence>
<dbReference type="CDD" id="cd18186">
    <property type="entry name" value="BTB_POZ_ZBTB_KLHL-like"/>
    <property type="match status" value="1"/>
</dbReference>
<organism evidence="4 5">
    <name type="scientific">Glomus cerebriforme</name>
    <dbReference type="NCBI Taxonomy" id="658196"/>
    <lineage>
        <taxon>Eukaryota</taxon>
        <taxon>Fungi</taxon>
        <taxon>Fungi incertae sedis</taxon>
        <taxon>Mucoromycota</taxon>
        <taxon>Glomeromycotina</taxon>
        <taxon>Glomeromycetes</taxon>
        <taxon>Glomerales</taxon>
        <taxon>Glomeraceae</taxon>
        <taxon>Glomus</taxon>
    </lineage>
</organism>